<dbReference type="GO" id="GO:0005524">
    <property type="term" value="F:ATP binding"/>
    <property type="evidence" value="ECO:0007669"/>
    <property type="project" value="UniProtKB-KW"/>
</dbReference>
<dbReference type="Proteomes" id="UP001206595">
    <property type="component" value="Unassembled WGS sequence"/>
</dbReference>
<dbReference type="InterPro" id="IPR038718">
    <property type="entry name" value="SNF2-like_sf"/>
</dbReference>
<evidence type="ECO:0000313" key="8">
    <source>
        <dbReference type="EMBL" id="KAI8580887.1"/>
    </source>
</evidence>
<dbReference type="GO" id="GO:0005634">
    <property type="term" value="C:nucleus"/>
    <property type="evidence" value="ECO:0007669"/>
    <property type="project" value="TreeGrafter"/>
</dbReference>
<dbReference type="PANTHER" id="PTHR45629">
    <property type="entry name" value="SNF2/RAD54 FAMILY MEMBER"/>
    <property type="match status" value="1"/>
</dbReference>
<dbReference type="InterPro" id="IPR050496">
    <property type="entry name" value="SNF2_RAD54_helicase_repair"/>
</dbReference>
<dbReference type="GO" id="GO:0007131">
    <property type="term" value="P:reciprocal meiotic recombination"/>
    <property type="evidence" value="ECO:0007669"/>
    <property type="project" value="TreeGrafter"/>
</dbReference>
<name>A0AAD5ECP9_UMBRA</name>
<reference evidence="8" key="1">
    <citation type="submission" date="2021-06" db="EMBL/GenBank/DDBJ databases">
        <authorList>
            <consortium name="DOE Joint Genome Institute"/>
            <person name="Mondo S.J."/>
            <person name="Amses K.R."/>
            <person name="Simmons D.R."/>
            <person name="Longcore J.E."/>
            <person name="Seto K."/>
            <person name="Alves G.H."/>
            <person name="Bonds A.E."/>
            <person name="Quandt C.A."/>
            <person name="Davis W.J."/>
            <person name="Chang Y."/>
            <person name="Letcher P.M."/>
            <person name="Powell M.J."/>
            <person name="Kuo A."/>
            <person name="Labutti K."/>
            <person name="Pangilinan J."/>
            <person name="Andreopoulos W."/>
            <person name="Tritt A."/>
            <person name="Riley R."/>
            <person name="Hundley H."/>
            <person name="Johnson J."/>
            <person name="Lipzen A."/>
            <person name="Barry K."/>
            <person name="Berbee M.L."/>
            <person name="Buchler N.E."/>
            <person name="Grigoriev I.V."/>
            <person name="Spatafora J.W."/>
            <person name="Stajich J.E."/>
            <person name="James T.Y."/>
        </authorList>
    </citation>
    <scope>NUCLEOTIDE SEQUENCE</scope>
    <source>
        <strain evidence="8">AG</strain>
    </source>
</reference>
<dbReference type="CDD" id="cd18004">
    <property type="entry name" value="DEXHc_RAD54"/>
    <property type="match status" value="1"/>
</dbReference>
<keyword evidence="2" id="KW-0378">Hydrolase</keyword>
<reference evidence="8" key="2">
    <citation type="journal article" date="2022" name="Proc. Natl. Acad. Sci. U.S.A.">
        <title>Diploid-dominant life cycles characterize the early evolution of Fungi.</title>
        <authorList>
            <person name="Amses K.R."/>
            <person name="Simmons D.R."/>
            <person name="Longcore J.E."/>
            <person name="Mondo S.J."/>
            <person name="Seto K."/>
            <person name="Jeronimo G.H."/>
            <person name="Bonds A.E."/>
            <person name="Quandt C.A."/>
            <person name="Davis W.J."/>
            <person name="Chang Y."/>
            <person name="Federici B.A."/>
            <person name="Kuo A."/>
            <person name="LaButti K."/>
            <person name="Pangilinan J."/>
            <person name="Andreopoulos W."/>
            <person name="Tritt A."/>
            <person name="Riley R."/>
            <person name="Hundley H."/>
            <person name="Johnson J."/>
            <person name="Lipzen A."/>
            <person name="Barry K."/>
            <person name="Lang B.F."/>
            <person name="Cuomo C.A."/>
            <person name="Buchler N.E."/>
            <person name="Grigoriev I.V."/>
            <person name="Spatafora J.W."/>
            <person name="Stajich J.E."/>
            <person name="James T.Y."/>
        </authorList>
    </citation>
    <scope>NUCLEOTIDE SEQUENCE</scope>
    <source>
        <strain evidence="8">AG</strain>
    </source>
</reference>
<dbReference type="SMART" id="SM00487">
    <property type="entry name" value="DEXDc"/>
    <property type="match status" value="1"/>
</dbReference>
<feature type="region of interest" description="Disordered" evidence="5">
    <location>
        <begin position="1"/>
        <end position="61"/>
    </location>
</feature>
<dbReference type="PROSITE" id="PS51194">
    <property type="entry name" value="HELICASE_CTER"/>
    <property type="match status" value="1"/>
</dbReference>
<dbReference type="FunFam" id="3.40.50.10810:FF:000020">
    <property type="entry name" value="DNA repair and recombination protein RAD54B"/>
    <property type="match status" value="1"/>
</dbReference>
<comment type="caution">
    <text evidence="8">The sequence shown here is derived from an EMBL/GenBank/DDBJ whole genome shotgun (WGS) entry which is preliminary data.</text>
</comment>
<keyword evidence="3" id="KW-0347">Helicase</keyword>
<evidence type="ECO:0000256" key="5">
    <source>
        <dbReference type="SAM" id="MobiDB-lite"/>
    </source>
</evidence>
<dbReference type="GO" id="GO:0000724">
    <property type="term" value="P:double-strand break repair via homologous recombination"/>
    <property type="evidence" value="ECO:0007669"/>
    <property type="project" value="TreeGrafter"/>
</dbReference>
<dbReference type="FunFam" id="3.40.50.300:FF:000332">
    <property type="entry name" value="DNA repair and recombination protein RAD54-like"/>
    <property type="match status" value="1"/>
</dbReference>
<feature type="domain" description="Helicase ATP-binding" evidence="6">
    <location>
        <begin position="254"/>
        <end position="422"/>
    </location>
</feature>
<dbReference type="Gene3D" id="3.40.50.300">
    <property type="entry name" value="P-loop containing nucleotide triphosphate hydrolases"/>
    <property type="match status" value="1"/>
</dbReference>
<keyword evidence="4" id="KW-0067">ATP-binding</keyword>
<dbReference type="InterPro" id="IPR049730">
    <property type="entry name" value="SNF2/RAD54-like_C"/>
</dbReference>
<proteinExistence type="predicted"/>
<dbReference type="Gene3D" id="1.20.120.850">
    <property type="entry name" value="SWI2/SNF2 ATPases, N-terminal domain"/>
    <property type="match status" value="1"/>
</dbReference>
<evidence type="ECO:0008006" key="10">
    <source>
        <dbReference type="Google" id="ProtNLM"/>
    </source>
</evidence>
<dbReference type="Pfam" id="PF00176">
    <property type="entry name" value="SNF2-rel_dom"/>
    <property type="match status" value="1"/>
</dbReference>
<dbReference type="GO" id="GO:0016787">
    <property type="term" value="F:hydrolase activity"/>
    <property type="evidence" value="ECO:0007669"/>
    <property type="project" value="UniProtKB-KW"/>
</dbReference>
<dbReference type="GO" id="GO:0015616">
    <property type="term" value="F:DNA translocase activity"/>
    <property type="evidence" value="ECO:0007669"/>
    <property type="project" value="TreeGrafter"/>
</dbReference>
<keyword evidence="9" id="KW-1185">Reference proteome</keyword>
<evidence type="ECO:0000313" key="9">
    <source>
        <dbReference type="Proteomes" id="UP001206595"/>
    </source>
</evidence>
<evidence type="ECO:0000259" key="7">
    <source>
        <dbReference type="PROSITE" id="PS51194"/>
    </source>
</evidence>
<dbReference type="AlphaFoldDB" id="A0AAD5ECP9"/>
<gene>
    <name evidence="8" type="ORF">K450DRAFT_235073</name>
</gene>
<dbReference type="GO" id="GO:0004386">
    <property type="term" value="F:helicase activity"/>
    <property type="evidence" value="ECO:0007669"/>
    <property type="project" value="UniProtKB-KW"/>
</dbReference>
<feature type="compositionally biased region" description="Polar residues" evidence="5">
    <location>
        <begin position="50"/>
        <end position="61"/>
    </location>
</feature>
<evidence type="ECO:0000256" key="4">
    <source>
        <dbReference type="ARBA" id="ARBA00022840"/>
    </source>
</evidence>
<dbReference type="InterPro" id="IPR014001">
    <property type="entry name" value="Helicase_ATP-bd"/>
</dbReference>
<feature type="domain" description="Helicase C-terminal" evidence="7">
    <location>
        <begin position="580"/>
        <end position="741"/>
    </location>
</feature>
<dbReference type="PROSITE" id="PS51192">
    <property type="entry name" value="HELICASE_ATP_BIND_1"/>
    <property type="match status" value="1"/>
</dbReference>
<dbReference type="InterPro" id="IPR027417">
    <property type="entry name" value="P-loop_NTPase"/>
</dbReference>
<organism evidence="8 9">
    <name type="scientific">Umbelopsis ramanniana AG</name>
    <dbReference type="NCBI Taxonomy" id="1314678"/>
    <lineage>
        <taxon>Eukaryota</taxon>
        <taxon>Fungi</taxon>
        <taxon>Fungi incertae sedis</taxon>
        <taxon>Mucoromycota</taxon>
        <taxon>Mucoromycotina</taxon>
        <taxon>Umbelopsidomycetes</taxon>
        <taxon>Umbelopsidales</taxon>
        <taxon>Umbelopsidaceae</taxon>
        <taxon>Umbelopsis</taxon>
    </lineage>
</organism>
<protein>
    <recommendedName>
        <fullName evidence="10">DNA repair and recombination protein RAD54B</fullName>
    </recommendedName>
</protein>
<dbReference type="EMBL" id="MU620909">
    <property type="protein sequence ID" value="KAI8580887.1"/>
    <property type="molecule type" value="Genomic_DNA"/>
</dbReference>
<evidence type="ECO:0000256" key="1">
    <source>
        <dbReference type="ARBA" id="ARBA00022741"/>
    </source>
</evidence>
<dbReference type="GeneID" id="75913370"/>
<evidence type="ECO:0000256" key="2">
    <source>
        <dbReference type="ARBA" id="ARBA00022801"/>
    </source>
</evidence>
<dbReference type="PANTHER" id="PTHR45629:SF7">
    <property type="entry name" value="DNA EXCISION REPAIR PROTEIN ERCC-6-RELATED"/>
    <property type="match status" value="1"/>
</dbReference>
<dbReference type="SUPFAM" id="SSF52540">
    <property type="entry name" value="P-loop containing nucleoside triphosphate hydrolases"/>
    <property type="match status" value="2"/>
</dbReference>
<accession>A0AAD5ECP9</accession>
<dbReference type="Pfam" id="PF00271">
    <property type="entry name" value="Helicase_C"/>
    <property type="match status" value="1"/>
</dbReference>
<dbReference type="InterPro" id="IPR000330">
    <property type="entry name" value="SNF2_N"/>
</dbReference>
<dbReference type="Gene3D" id="3.40.50.10810">
    <property type="entry name" value="Tandem AAA-ATPase domain"/>
    <property type="match status" value="1"/>
</dbReference>
<dbReference type="SMART" id="SM00490">
    <property type="entry name" value="HELICc"/>
    <property type="match status" value="1"/>
</dbReference>
<feature type="compositionally biased region" description="Polar residues" evidence="5">
    <location>
        <begin position="15"/>
        <end position="33"/>
    </location>
</feature>
<dbReference type="InterPro" id="IPR001650">
    <property type="entry name" value="Helicase_C-like"/>
</dbReference>
<dbReference type="RefSeq" id="XP_051445891.1">
    <property type="nucleotide sequence ID" value="XM_051588025.1"/>
</dbReference>
<dbReference type="CDD" id="cd18793">
    <property type="entry name" value="SF2_C_SNF"/>
    <property type="match status" value="1"/>
</dbReference>
<sequence length="792" mass="90750">MRRSAAPSKRIAHSSAPTLADQNKRTLSNQPENGRSAAGSHYENKRQRVIPQNNETTASDSAVLKSTESRYFSIVWRKQSMKKNKTWDGDGYLVLNNKILEIFDTNRKELAKLSATFVKSYSEGSEFAASGKDFEIAREITKQEYELETGQTVAESKDPATVERPVIRRVALPKFRAHTTLPPAPSVANYSIQPRHKPDVPGSLVLPRPSDKYVLQYNKRNRPLVDVVVDPVICQHLRDHQRQGVAFMYECLMDMKDYGGEGVLLADEMGLGKTLQAIALLWTLLKQTPFHGEPPIVKKALIVCPTSVIENWKKEFKKWLCDERISVYTVDQKSQLNDFLHSPIYSAMIVGYEKLRNMEDELEGASFDIIICDEGHRLKNQNIKTLQVISAMPANKRIILSGTPIQNHLEEFWCMINFLNPNILGKYSHFKKMYETPINQARQPNSTKEDLELGNERADELLKLASQFMLRREIDVIAKYLKPKVEYVIFCRPSALQQQLYHKLLWSAAWMDMARNRAGFLGCITALKKVSNCPTLVYESAMTGGKQEASLFSSTDCLDEFPENFDGRQINHKDSGKLYVLVELLAKLRQHTSEKVVLVSNYTQTLDILEVMCDEHNYKYYRLDGSTPAAQRQTMVDHFNEPDDDRFVFLLSAKSGGIGLNLTGASRLILFDPDWNPSVDKQVMARIYRDGQKRTAHVYRLLTTGTIDEKIFQRQLNKSSLSESIMGLGEEPSVNHFSDSQIRDLFRLDTDTFCQTHDLLRCKCSVSINMMKYHLFFYILFNIENYRKQRRI</sequence>
<keyword evidence="1" id="KW-0547">Nucleotide-binding</keyword>
<evidence type="ECO:0000259" key="6">
    <source>
        <dbReference type="PROSITE" id="PS51192"/>
    </source>
</evidence>
<evidence type="ECO:0000256" key="3">
    <source>
        <dbReference type="ARBA" id="ARBA00022806"/>
    </source>
</evidence>